<dbReference type="AlphaFoldDB" id="A0AA39XNI7"/>
<organism evidence="3 4">
    <name type="scientific">Bombardia bombarda</name>
    <dbReference type="NCBI Taxonomy" id="252184"/>
    <lineage>
        <taxon>Eukaryota</taxon>
        <taxon>Fungi</taxon>
        <taxon>Dikarya</taxon>
        <taxon>Ascomycota</taxon>
        <taxon>Pezizomycotina</taxon>
        <taxon>Sordariomycetes</taxon>
        <taxon>Sordariomycetidae</taxon>
        <taxon>Sordariales</taxon>
        <taxon>Lasiosphaeriaceae</taxon>
        <taxon>Bombardia</taxon>
    </lineage>
</organism>
<proteinExistence type="predicted"/>
<feature type="compositionally biased region" description="Low complexity" evidence="1">
    <location>
        <begin position="140"/>
        <end position="168"/>
    </location>
</feature>
<feature type="domain" description="SRP9" evidence="2">
    <location>
        <begin position="5"/>
        <end position="117"/>
    </location>
</feature>
<evidence type="ECO:0000313" key="4">
    <source>
        <dbReference type="Proteomes" id="UP001174934"/>
    </source>
</evidence>
<feature type="region of interest" description="Disordered" evidence="1">
    <location>
        <begin position="25"/>
        <end position="61"/>
    </location>
</feature>
<name>A0AA39XNI7_9PEZI</name>
<evidence type="ECO:0000259" key="2">
    <source>
        <dbReference type="Pfam" id="PF05486"/>
    </source>
</evidence>
<accession>A0AA39XNI7</accession>
<feature type="compositionally biased region" description="Basic residues" evidence="1">
    <location>
        <begin position="50"/>
        <end position="61"/>
    </location>
</feature>
<dbReference type="InterPro" id="IPR039432">
    <property type="entry name" value="SRP9_dom"/>
</dbReference>
<dbReference type="InterPro" id="IPR039914">
    <property type="entry name" value="SRP9-like"/>
</dbReference>
<dbReference type="GO" id="GO:0006614">
    <property type="term" value="P:SRP-dependent cotranslational protein targeting to membrane"/>
    <property type="evidence" value="ECO:0007669"/>
    <property type="project" value="InterPro"/>
</dbReference>
<dbReference type="EMBL" id="JAULSR010000001">
    <property type="protein sequence ID" value="KAK0637288.1"/>
    <property type="molecule type" value="Genomic_DNA"/>
</dbReference>
<protein>
    <submittedName>
        <fullName evidence="3">Signal recognition particle 9 kDa protein-domain-containing protein</fullName>
    </submittedName>
</protein>
<dbReference type="Pfam" id="PF05486">
    <property type="entry name" value="SRP9-21"/>
    <property type="match status" value="1"/>
</dbReference>
<comment type="caution">
    <text evidence="3">The sequence shown here is derived from an EMBL/GenBank/DDBJ whole genome shotgun (WGS) entry which is preliminary data.</text>
</comment>
<reference evidence="3" key="1">
    <citation type="submission" date="2023-06" db="EMBL/GenBank/DDBJ databases">
        <title>Genome-scale phylogeny and comparative genomics of the fungal order Sordariales.</title>
        <authorList>
            <consortium name="Lawrence Berkeley National Laboratory"/>
            <person name="Hensen N."/>
            <person name="Bonometti L."/>
            <person name="Westerberg I."/>
            <person name="Brannstrom I.O."/>
            <person name="Guillou S."/>
            <person name="Cros-Aarteil S."/>
            <person name="Calhoun S."/>
            <person name="Haridas S."/>
            <person name="Kuo A."/>
            <person name="Mondo S."/>
            <person name="Pangilinan J."/>
            <person name="Riley R."/>
            <person name="LaButti K."/>
            <person name="Andreopoulos B."/>
            <person name="Lipzen A."/>
            <person name="Chen C."/>
            <person name="Yanf M."/>
            <person name="Daum C."/>
            <person name="Ng V."/>
            <person name="Clum A."/>
            <person name="Steindorff A."/>
            <person name="Ohm R."/>
            <person name="Martin F."/>
            <person name="Silar P."/>
            <person name="Natvig D."/>
            <person name="Lalanne C."/>
            <person name="Gautier V."/>
            <person name="Ament-velasquez S.L."/>
            <person name="Kruys A."/>
            <person name="Hutchinson M.I."/>
            <person name="Powell A.J."/>
            <person name="Barry K."/>
            <person name="Miller A.N."/>
            <person name="Grigoriev I.V."/>
            <person name="Debuchy R."/>
            <person name="Gladieux P."/>
            <person name="Thoren M.H."/>
            <person name="Johannesson H."/>
        </authorList>
    </citation>
    <scope>NUCLEOTIDE SEQUENCE</scope>
    <source>
        <strain evidence="3">SMH3391-2</strain>
    </source>
</reference>
<evidence type="ECO:0000313" key="3">
    <source>
        <dbReference type="EMBL" id="KAK0637288.1"/>
    </source>
</evidence>
<gene>
    <name evidence="3" type="ORF">B0T17DRAFT_605728</name>
</gene>
<evidence type="ECO:0000256" key="1">
    <source>
        <dbReference type="SAM" id="MobiDB-lite"/>
    </source>
</evidence>
<sequence>MPYYEKSEDWLTQSALLLSARPETVCHPHHNKIPPQARPPAHQGREGSRQGRRRHRHRRRPTTPIIHHIRSSDKTPRGHLVLKTFDPQSGVALKYKTSKAAEVSRLVQMLGTLARRMAALPEIKSEEAAEGAAMDVDAAAASGSGVQTPVQGGGPAPAAASAQQPAAGGTAGGKGKKKKGKR</sequence>
<dbReference type="PANTHER" id="PTHR12834">
    <property type="entry name" value="SIGNAL RECOGNITION PARTICLE 9 KDA PROTEIN"/>
    <property type="match status" value="1"/>
</dbReference>
<feature type="region of interest" description="Disordered" evidence="1">
    <location>
        <begin position="140"/>
        <end position="182"/>
    </location>
</feature>
<keyword evidence="4" id="KW-1185">Reference proteome</keyword>
<dbReference type="Proteomes" id="UP001174934">
    <property type="component" value="Unassembled WGS sequence"/>
</dbReference>
<dbReference type="PANTHER" id="PTHR12834:SF12">
    <property type="entry name" value="SIGNAL RECOGNITION PARTICLE 9 KDA PROTEIN"/>
    <property type="match status" value="1"/>
</dbReference>
<dbReference type="GO" id="GO:0005786">
    <property type="term" value="C:signal recognition particle, endoplasmic reticulum targeting"/>
    <property type="evidence" value="ECO:0007669"/>
    <property type="project" value="TreeGrafter"/>
</dbReference>